<dbReference type="AlphaFoldDB" id="A0A1M5UP67"/>
<evidence type="ECO:0000313" key="5">
    <source>
        <dbReference type="EMBL" id="SHH64765.1"/>
    </source>
</evidence>
<dbReference type="GO" id="GO:0006635">
    <property type="term" value="P:fatty acid beta-oxidation"/>
    <property type="evidence" value="ECO:0007669"/>
    <property type="project" value="TreeGrafter"/>
</dbReference>
<evidence type="ECO:0000256" key="2">
    <source>
        <dbReference type="ARBA" id="ARBA00022679"/>
    </source>
</evidence>
<evidence type="ECO:0000313" key="6">
    <source>
        <dbReference type="Proteomes" id="UP000184112"/>
    </source>
</evidence>
<evidence type="ECO:0000259" key="4">
    <source>
        <dbReference type="Pfam" id="PF00108"/>
    </source>
</evidence>
<dbReference type="InterPro" id="IPR020616">
    <property type="entry name" value="Thiolase_N"/>
</dbReference>
<feature type="domain" description="Thiolase N-terminal" evidence="4">
    <location>
        <begin position="4"/>
        <end position="149"/>
    </location>
</feature>
<dbReference type="RefSeq" id="WP_073411028.1">
    <property type="nucleotide sequence ID" value="NZ_FQWH01000014.1"/>
</dbReference>
<keyword evidence="3" id="KW-0012">Acyltransferase</keyword>
<dbReference type="PANTHER" id="PTHR18919:SF156">
    <property type="entry name" value="ACETYL-COA ACETYLTRANSFERASE, MITOCHONDRIAL"/>
    <property type="match status" value="1"/>
</dbReference>
<dbReference type="SUPFAM" id="SSF53901">
    <property type="entry name" value="Thiolase-like"/>
    <property type="match status" value="1"/>
</dbReference>
<dbReference type="Pfam" id="PF00108">
    <property type="entry name" value="Thiolase_N"/>
    <property type="match status" value="1"/>
</dbReference>
<evidence type="ECO:0000256" key="1">
    <source>
        <dbReference type="ARBA" id="ARBA00010982"/>
    </source>
</evidence>
<dbReference type="PANTHER" id="PTHR18919">
    <property type="entry name" value="ACETYL-COA C-ACYLTRANSFERASE"/>
    <property type="match status" value="1"/>
</dbReference>
<dbReference type="Proteomes" id="UP000184112">
    <property type="component" value="Unassembled WGS sequence"/>
</dbReference>
<reference evidence="5 6" key="1">
    <citation type="submission" date="2016-11" db="EMBL/GenBank/DDBJ databases">
        <authorList>
            <person name="Jaros S."/>
            <person name="Januszkiewicz K."/>
            <person name="Wedrychowicz H."/>
        </authorList>
    </citation>
    <scope>NUCLEOTIDE SEQUENCE [LARGE SCALE GENOMIC DNA]</scope>
    <source>
        <strain evidence="5 6">DSM 6792</strain>
    </source>
</reference>
<comment type="similarity">
    <text evidence="1">Belongs to the thiolase-like superfamily. Thiolase family.</text>
</comment>
<dbReference type="EMBL" id="FQWH01000014">
    <property type="protein sequence ID" value="SHH64765.1"/>
    <property type="molecule type" value="Genomic_DNA"/>
</dbReference>
<protein>
    <submittedName>
        <fullName evidence="5">Thiolase, N-terminal domain</fullName>
    </submittedName>
</protein>
<proteinExistence type="inferred from homology"/>
<name>A0A1M5UP67_FLAJO</name>
<dbReference type="Gene3D" id="3.40.47.10">
    <property type="match status" value="1"/>
</dbReference>
<keyword evidence="2" id="KW-0808">Transferase</keyword>
<evidence type="ECO:0000256" key="3">
    <source>
        <dbReference type="ARBA" id="ARBA00023315"/>
    </source>
</evidence>
<dbReference type="InterPro" id="IPR016039">
    <property type="entry name" value="Thiolase-like"/>
</dbReference>
<gene>
    <name evidence="5" type="ORF">SAMN05444388_11479</name>
</gene>
<dbReference type="GO" id="GO:0003985">
    <property type="term" value="F:acetyl-CoA C-acetyltransferase activity"/>
    <property type="evidence" value="ECO:0007669"/>
    <property type="project" value="TreeGrafter"/>
</dbReference>
<organism evidence="5 6">
    <name type="scientific">Flavobacterium johnsoniae</name>
    <name type="common">Cytophaga johnsonae</name>
    <dbReference type="NCBI Taxonomy" id="986"/>
    <lineage>
        <taxon>Bacteria</taxon>
        <taxon>Pseudomonadati</taxon>
        <taxon>Bacteroidota</taxon>
        <taxon>Flavobacteriia</taxon>
        <taxon>Flavobacteriales</taxon>
        <taxon>Flavobacteriaceae</taxon>
        <taxon>Flavobacterium</taxon>
    </lineage>
</organism>
<accession>A0A1M5UP67</accession>
<sequence>MEEVFIVAAKRTPIGGFLGNLSDFSASQLGQIAINGALNETSLTSRDIDSVYMGNLFPVNLDESSAGQASESSGISSKLNCIKIDKVCTSGMKAVMLGIEQIQSGIENIVITGSTESMSNVSPSSLKRNKNKSEHTNLTDKLLNDQHINTYNDQILH</sequence>